<proteinExistence type="inferred from homology"/>
<protein>
    <submittedName>
        <fullName evidence="3">Glycoside hydrolase family 88 protein</fullName>
    </submittedName>
</protein>
<evidence type="ECO:0000313" key="3">
    <source>
        <dbReference type="EMBL" id="MFD2117208.1"/>
    </source>
</evidence>
<dbReference type="EMBL" id="JBHUHO010000037">
    <property type="protein sequence ID" value="MFD2117208.1"/>
    <property type="molecule type" value="Genomic_DNA"/>
</dbReference>
<dbReference type="PANTHER" id="PTHR36845:SF1">
    <property type="entry name" value="HYDROLASE, PUTATIVE (AFU_ORTHOLOGUE AFUA_7G05090)-RELATED"/>
    <property type="match status" value="1"/>
</dbReference>
<dbReference type="InterPro" id="IPR052369">
    <property type="entry name" value="UG_Glycosaminoglycan_Hydrolase"/>
</dbReference>
<comment type="caution">
    <text evidence="3">The sequence shown here is derived from an EMBL/GenBank/DDBJ whole genome shotgun (WGS) entry which is preliminary data.</text>
</comment>
<comment type="similarity">
    <text evidence="2">Belongs to the glycosyl hydrolase 88 family.</text>
</comment>
<dbReference type="InterPro" id="IPR012341">
    <property type="entry name" value="6hp_glycosidase-like_sf"/>
</dbReference>
<keyword evidence="4" id="KW-1185">Reference proteome</keyword>
<dbReference type="SUPFAM" id="SSF48208">
    <property type="entry name" value="Six-hairpin glycosidases"/>
    <property type="match status" value="1"/>
</dbReference>
<dbReference type="InterPro" id="IPR010905">
    <property type="entry name" value="Glyco_hydro_88"/>
</dbReference>
<sequence length="378" mass="42883">MYLNESDLWIEETWEKIVSKLEVTRDTIGATFPHVSKEGKYNQTDPNFWTSGFWPGLLWLLYRDTKDVKFKEIAEACETGMDVCIEQYTGLHHDVGFMWSLASVANYKLTGNEPSKLRALKVAAWLASRYNIRGKFIRALNQDNWSSKDLNTGYAIIDCTMNLSLLFWASEQIADPRFKHIAVEHANTVLREFVREDGSVYHIVKFDPETGERVGELGGQGYSAESAWSRGTAWALYGLALCYQYTKDEKYLLGSKKVANFYLANLPEDLVAHWDFFLTTREGALRDSSASAIAASGLLLLAELLPEEEGWVYKTSAKRMLKSMTDNYAIWDTSDEAILPQGTGNLPANKNVNVGLIYGDYYFVEAIAKLRGQTQLFW</sequence>
<organism evidence="3 4">
    <name type="scientific">Paenibacillus yanchengensis</name>
    <dbReference type="NCBI Taxonomy" id="2035833"/>
    <lineage>
        <taxon>Bacteria</taxon>
        <taxon>Bacillati</taxon>
        <taxon>Bacillota</taxon>
        <taxon>Bacilli</taxon>
        <taxon>Bacillales</taxon>
        <taxon>Paenibacillaceae</taxon>
        <taxon>Paenibacillus</taxon>
    </lineage>
</organism>
<dbReference type="InterPro" id="IPR008928">
    <property type="entry name" value="6-hairpin_glycosidase_sf"/>
</dbReference>
<keyword evidence="1 3" id="KW-0378">Hydrolase</keyword>
<reference evidence="4" key="1">
    <citation type="journal article" date="2019" name="Int. J. Syst. Evol. Microbiol.">
        <title>The Global Catalogue of Microorganisms (GCM) 10K type strain sequencing project: providing services to taxonomists for standard genome sequencing and annotation.</title>
        <authorList>
            <consortium name="The Broad Institute Genomics Platform"/>
            <consortium name="The Broad Institute Genome Sequencing Center for Infectious Disease"/>
            <person name="Wu L."/>
            <person name="Ma J."/>
        </authorList>
    </citation>
    <scope>NUCLEOTIDE SEQUENCE [LARGE SCALE GENOMIC DNA]</scope>
    <source>
        <strain evidence="4">GH52</strain>
    </source>
</reference>
<dbReference type="RefSeq" id="WP_377774157.1">
    <property type="nucleotide sequence ID" value="NZ_JBHUHO010000037.1"/>
</dbReference>
<gene>
    <name evidence="3" type="ORF">ACFSJH_15875</name>
</gene>
<dbReference type="PANTHER" id="PTHR36845">
    <property type="entry name" value="HYDROLASE, PUTATIVE (AFU_ORTHOLOGUE AFUA_7G05090)-RELATED"/>
    <property type="match status" value="1"/>
</dbReference>
<evidence type="ECO:0000256" key="1">
    <source>
        <dbReference type="ARBA" id="ARBA00022801"/>
    </source>
</evidence>
<evidence type="ECO:0000313" key="4">
    <source>
        <dbReference type="Proteomes" id="UP001597362"/>
    </source>
</evidence>
<dbReference type="Gene3D" id="1.50.10.10">
    <property type="match status" value="1"/>
</dbReference>
<name>A0ABW4YNX7_9BACL</name>
<dbReference type="Proteomes" id="UP001597362">
    <property type="component" value="Unassembled WGS sequence"/>
</dbReference>
<evidence type="ECO:0000256" key="2">
    <source>
        <dbReference type="ARBA" id="ARBA00038358"/>
    </source>
</evidence>
<dbReference type="Pfam" id="PF07470">
    <property type="entry name" value="Glyco_hydro_88"/>
    <property type="match status" value="1"/>
</dbReference>
<dbReference type="GO" id="GO:0016787">
    <property type="term" value="F:hydrolase activity"/>
    <property type="evidence" value="ECO:0007669"/>
    <property type="project" value="UniProtKB-KW"/>
</dbReference>
<accession>A0ABW4YNX7</accession>